<gene>
    <name evidence="5" type="ORF">DASC09_041070</name>
</gene>
<dbReference type="InterPro" id="IPR003094">
    <property type="entry name" value="6Pfruct_kin"/>
</dbReference>
<dbReference type="EMBL" id="BTFZ01000011">
    <property type="protein sequence ID" value="GMM36782.1"/>
    <property type="molecule type" value="Genomic_DNA"/>
</dbReference>
<evidence type="ECO:0000256" key="3">
    <source>
        <dbReference type="SAM" id="MobiDB-lite"/>
    </source>
</evidence>
<comment type="caution">
    <text evidence="5">The sequence shown here is derived from an EMBL/GenBank/DDBJ whole genome shotgun (WGS) entry which is preliminary data.</text>
</comment>
<organism evidence="5 6">
    <name type="scientific">Saccharomycopsis crataegensis</name>
    <dbReference type="NCBI Taxonomy" id="43959"/>
    <lineage>
        <taxon>Eukaryota</taxon>
        <taxon>Fungi</taxon>
        <taxon>Dikarya</taxon>
        <taxon>Ascomycota</taxon>
        <taxon>Saccharomycotina</taxon>
        <taxon>Saccharomycetes</taxon>
        <taxon>Saccharomycopsidaceae</taxon>
        <taxon>Saccharomycopsis</taxon>
    </lineage>
</organism>
<protein>
    <recommendedName>
        <fullName evidence="4">6-phosphofructo-2-kinase domain-containing protein</fullName>
    </recommendedName>
</protein>
<feature type="region of interest" description="Disordered" evidence="3">
    <location>
        <begin position="322"/>
        <end position="384"/>
    </location>
</feature>
<dbReference type="InterPro" id="IPR013079">
    <property type="entry name" value="6Phosfructo_kin"/>
</dbReference>
<dbReference type="GO" id="GO:0003873">
    <property type="term" value="F:6-phosphofructo-2-kinase activity"/>
    <property type="evidence" value="ECO:0007669"/>
    <property type="project" value="InterPro"/>
</dbReference>
<name>A0AAV5QQ88_9ASCO</name>
<evidence type="ECO:0000313" key="5">
    <source>
        <dbReference type="EMBL" id="GMM36782.1"/>
    </source>
</evidence>
<feature type="domain" description="6-phosphofructo-2-kinase" evidence="4">
    <location>
        <begin position="47"/>
        <end position="266"/>
    </location>
</feature>
<dbReference type="PANTHER" id="PTHR10606">
    <property type="entry name" value="6-PHOSPHOFRUCTO-2-KINASE/FRUCTOSE-2,6-BISPHOSPHATASE"/>
    <property type="match status" value="1"/>
</dbReference>
<dbReference type="GeneID" id="90074757"/>
<dbReference type="SUPFAM" id="SSF52540">
    <property type="entry name" value="P-loop containing nucleoside triphosphate hydrolases"/>
    <property type="match status" value="1"/>
</dbReference>
<dbReference type="GO" id="GO:0006000">
    <property type="term" value="P:fructose metabolic process"/>
    <property type="evidence" value="ECO:0007669"/>
    <property type="project" value="InterPro"/>
</dbReference>
<keyword evidence="1" id="KW-0547">Nucleotide-binding</keyword>
<evidence type="ECO:0000259" key="4">
    <source>
        <dbReference type="Pfam" id="PF01591"/>
    </source>
</evidence>
<accession>A0AAV5QQ88</accession>
<dbReference type="GO" id="GO:0006003">
    <property type="term" value="P:fructose 2,6-bisphosphate metabolic process"/>
    <property type="evidence" value="ECO:0007669"/>
    <property type="project" value="InterPro"/>
</dbReference>
<dbReference type="GO" id="GO:0005524">
    <property type="term" value="F:ATP binding"/>
    <property type="evidence" value="ECO:0007669"/>
    <property type="project" value="UniProtKB-KW"/>
</dbReference>
<evidence type="ECO:0000313" key="6">
    <source>
        <dbReference type="Proteomes" id="UP001360560"/>
    </source>
</evidence>
<evidence type="ECO:0000256" key="1">
    <source>
        <dbReference type="ARBA" id="ARBA00022741"/>
    </source>
</evidence>
<dbReference type="Proteomes" id="UP001360560">
    <property type="component" value="Unassembled WGS sequence"/>
</dbReference>
<keyword evidence="2" id="KW-0067">ATP-binding</keyword>
<dbReference type="GO" id="GO:0005829">
    <property type="term" value="C:cytosol"/>
    <property type="evidence" value="ECO:0007669"/>
    <property type="project" value="TreeGrafter"/>
</dbReference>
<dbReference type="InterPro" id="IPR027417">
    <property type="entry name" value="P-loop_NTPase"/>
</dbReference>
<sequence length="466" mass="52846">MSAGIRKTFSEFFNESPLISRTNSVEFDTDYYPQRFPVKGLSYSSLNDSLLIILVGLPACGKSTIAKYLIKHLQAHNYPYSKIYNAGNVRRNHLSPIASLDNRNPPNPTPTSSFFKKDGEQLRDEFAFIAFEKCLSDLFNHQINVAVFDATNSTAQRRSRLNFIINLYLRKINSLVSSSPCNLKVLLLDIKCTNPKYWKFNMELKVSFSPDYTNSSSSNFANHNAKLKDFVQRTEYYIENYEPVTSTELDQYGWDYITIDNCGEYVNHRSYDVKNHYKLNAAEASGKYNNSHKNDMVSEKLVSRLELEQKLLSINSSVRDEKDIPKQLPCSSDEKDDSEKENDDTLSFSAPEISKNGLVMTPSSSLSSTSTYMEPNNNNNNGPNQAMKTVYEFTENYLKSQGTSYIAKAKNFCSDKTQIILTNGISAGAYGDQSNEAIGVEEMDEKIFSIIFSNPNHKKKIFQSVC</sequence>
<keyword evidence="6" id="KW-1185">Reference proteome</keyword>
<proteinExistence type="predicted"/>
<feature type="compositionally biased region" description="Acidic residues" evidence="3">
    <location>
        <begin position="334"/>
        <end position="344"/>
    </location>
</feature>
<dbReference type="RefSeq" id="XP_064853778.1">
    <property type="nucleotide sequence ID" value="XM_064997706.1"/>
</dbReference>
<dbReference type="PANTHER" id="PTHR10606:SF32">
    <property type="entry name" value="6-PHOSPHOFRUCTO-2-KINASE 1"/>
    <property type="match status" value="1"/>
</dbReference>
<dbReference type="AlphaFoldDB" id="A0AAV5QQ88"/>
<feature type="compositionally biased region" description="Low complexity" evidence="3">
    <location>
        <begin position="361"/>
        <end position="384"/>
    </location>
</feature>
<evidence type="ECO:0000256" key="2">
    <source>
        <dbReference type="ARBA" id="ARBA00022840"/>
    </source>
</evidence>
<reference evidence="5 6" key="1">
    <citation type="journal article" date="2023" name="Elife">
        <title>Identification of key yeast species and microbe-microbe interactions impacting larval growth of Drosophila in the wild.</title>
        <authorList>
            <person name="Mure A."/>
            <person name="Sugiura Y."/>
            <person name="Maeda R."/>
            <person name="Honda K."/>
            <person name="Sakurai N."/>
            <person name="Takahashi Y."/>
            <person name="Watada M."/>
            <person name="Katoh T."/>
            <person name="Gotoh A."/>
            <person name="Gotoh Y."/>
            <person name="Taniguchi I."/>
            <person name="Nakamura K."/>
            <person name="Hayashi T."/>
            <person name="Katayama T."/>
            <person name="Uemura T."/>
            <person name="Hattori Y."/>
        </authorList>
    </citation>
    <scope>NUCLEOTIDE SEQUENCE [LARGE SCALE GENOMIC DNA]</scope>
    <source>
        <strain evidence="5 6">SC-9</strain>
    </source>
</reference>
<dbReference type="Gene3D" id="3.40.50.300">
    <property type="entry name" value="P-loop containing nucleotide triphosphate hydrolases"/>
    <property type="match status" value="1"/>
</dbReference>
<dbReference type="Pfam" id="PF01591">
    <property type="entry name" value="6PF2K"/>
    <property type="match status" value="1"/>
</dbReference>